<dbReference type="AlphaFoldDB" id="A0A1L8U3M8"/>
<name>A0A1L8U3M8_ENTGA</name>
<dbReference type="RefSeq" id="WP_060813265.1">
    <property type="nucleotide sequence ID" value="NZ_CAKOCH010000014.1"/>
</dbReference>
<dbReference type="EMBL" id="JASUBT010000001">
    <property type="protein sequence ID" value="MDL4934577.1"/>
    <property type="molecule type" value="Genomic_DNA"/>
</dbReference>
<keyword evidence="5" id="KW-1185">Reference proteome</keyword>
<evidence type="ECO:0000313" key="5">
    <source>
        <dbReference type="Proteomes" id="UP000254807"/>
    </source>
</evidence>
<dbReference type="InterPro" id="IPR000361">
    <property type="entry name" value="ATAP_core_dom"/>
</dbReference>
<dbReference type="Gene3D" id="2.60.300.12">
    <property type="entry name" value="HesB-like domain"/>
    <property type="match status" value="1"/>
</dbReference>
<dbReference type="Proteomes" id="UP000254807">
    <property type="component" value="Unassembled WGS sequence"/>
</dbReference>
<dbReference type="Pfam" id="PF01521">
    <property type="entry name" value="Fe-S_biosyn"/>
    <property type="match status" value="1"/>
</dbReference>
<evidence type="ECO:0000313" key="4">
    <source>
        <dbReference type="EMBL" id="STD84512.1"/>
    </source>
</evidence>
<evidence type="ECO:0000259" key="1">
    <source>
        <dbReference type="Pfam" id="PF01521"/>
    </source>
</evidence>
<dbReference type="Proteomes" id="UP000571857">
    <property type="component" value="Unassembled WGS sequence"/>
</dbReference>
<feature type="domain" description="Core" evidence="1">
    <location>
        <begin position="1"/>
        <end position="117"/>
    </location>
</feature>
<evidence type="ECO:0000313" key="7">
    <source>
        <dbReference type="Proteomes" id="UP001241571"/>
    </source>
</evidence>
<evidence type="ECO:0000313" key="6">
    <source>
        <dbReference type="Proteomes" id="UP000571857"/>
    </source>
</evidence>
<dbReference type="Proteomes" id="UP001241571">
    <property type="component" value="Unassembled WGS sequence"/>
</dbReference>
<reference evidence="2 6" key="2">
    <citation type="submission" date="2020-06" db="EMBL/GenBank/DDBJ databases">
        <title>Crossreactivity between MHC class I-restricted antigens from cancer cells and an enterococcal bacteriophage.</title>
        <authorList>
            <person name="Fluckiger A."/>
            <person name="Daillere R."/>
            <person name="Sassi M."/>
            <person name="Cattoir V."/>
            <person name="Kroemer G."/>
            <person name="Zitvogel L."/>
        </authorList>
    </citation>
    <scope>NUCLEOTIDE SEQUENCE [LARGE SCALE GENOMIC DNA]</scope>
    <source>
        <strain evidence="2 6">EG4</strain>
    </source>
</reference>
<sequence>MEITIDMDAAAVAKILEVKQEGDRIYLDFEDGVGPFPATAISCRLDISFRLILVPADYPEDGLSIYDTKLDTAIGTVWLKQGAAMYLEERTRLVVDPDYQRLQLTSDSGLLASNVQLLRMDKKVAGN</sequence>
<reference evidence="3 7" key="3">
    <citation type="submission" date="2023-06" db="EMBL/GenBank/DDBJ databases">
        <title>Acute promotion of culturable opportunistic pathogens and persistent increase of antibiotic resistance following antibiotic exposure in mouse gut microbiota.</title>
        <authorList>
            <person name="Li L."/>
            <person name="Wang B."/>
            <person name="Sun Y."/>
            <person name="Wang M."/>
            <person name="Xu H."/>
        </authorList>
    </citation>
    <scope>NUCLEOTIDE SEQUENCE [LARGE SCALE GENOMIC DNA]</scope>
    <source>
        <strain evidence="3 7">CRI2_2</strain>
    </source>
</reference>
<dbReference type="EMBL" id="JABXJK010000039">
    <property type="protein sequence ID" value="MBA0972609.1"/>
    <property type="molecule type" value="Genomic_DNA"/>
</dbReference>
<dbReference type="OrthoDB" id="2361502at2"/>
<accession>A0A1L8U3M8</accession>
<proteinExistence type="predicted"/>
<dbReference type="InterPro" id="IPR035903">
    <property type="entry name" value="HesB-like_dom_sf"/>
</dbReference>
<evidence type="ECO:0000313" key="2">
    <source>
        <dbReference type="EMBL" id="MBA0972609.1"/>
    </source>
</evidence>
<organism evidence="4 5">
    <name type="scientific">Enterococcus gallinarum</name>
    <dbReference type="NCBI Taxonomy" id="1353"/>
    <lineage>
        <taxon>Bacteria</taxon>
        <taxon>Bacillati</taxon>
        <taxon>Bacillota</taxon>
        <taxon>Bacilli</taxon>
        <taxon>Lactobacillales</taxon>
        <taxon>Enterococcaceae</taxon>
        <taxon>Enterococcus</taxon>
    </lineage>
</organism>
<protein>
    <submittedName>
        <fullName evidence="2">Iron-sulfur cluster biosynthesis family protein</fullName>
    </submittedName>
</protein>
<dbReference type="EMBL" id="UFYW01000001">
    <property type="protein sequence ID" value="STD84512.1"/>
    <property type="molecule type" value="Genomic_DNA"/>
</dbReference>
<dbReference type="SUPFAM" id="SSF89360">
    <property type="entry name" value="HesB-like domain"/>
    <property type="match status" value="1"/>
</dbReference>
<gene>
    <name evidence="2" type="ORF">HWH42_08420</name>
    <name evidence="4" type="ORF">NCTC12360_03052</name>
    <name evidence="3" type="ORF">QRX88_02450</name>
</gene>
<reference evidence="4 5" key="1">
    <citation type="submission" date="2018-06" db="EMBL/GenBank/DDBJ databases">
        <authorList>
            <consortium name="Pathogen Informatics"/>
            <person name="Doyle S."/>
        </authorList>
    </citation>
    <scope>NUCLEOTIDE SEQUENCE [LARGE SCALE GENOMIC DNA]</scope>
    <source>
        <strain evidence="4 5">NCTC12360</strain>
    </source>
</reference>
<evidence type="ECO:0000313" key="3">
    <source>
        <dbReference type="EMBL" id="MDL4934577.1"/>
    </source>
</evidence>